<dbReference type="EMBL" id="MCFL01000043">
    <property type="protein sequence ID" value="ORZ32721.1"/>
    <property type="molecule type" value="Genomic_DNA"/>
</dbReference>
<protein>
    <submittedName>
        <fullName evidence="1">Uncharacterized protein</fullName>
    </submittedName>
</protein>
<evidence type="ECO:0000313" key="2">
    <source>
        <dbReference type="Proteomes" id="UP000193411"/>
    </source>
</evidence>
<organism evidence="1 2">
    <name type="scientific">Catenaria anguillulae PL171</name>
    <dbReference type="NCBI Taxonomy" id="765915"/>
    <lineage>
        <taxon>Eukaryota</taxon>
        <taxon>Fungi</taxon>
        <taxon>Fungi incertae sedis</taxon>
        <taxon>Blastocladiomycota</taxon>
        <taxon>Blastocladiomycetes</taxon>
        <taxon>Blastocladiales</taxon>
        <taxon>Catenariaceae</taxon>
        <taxon>Catenaria</taxon>
    </lineage>
</organism>
<evidence type="ECO:0000313" key="1">
    <source>
        <dbReference type="EMBL" id="ORZ32721.1"/>
    </source>
</evidence>
<reference evidence="1 2" key="1">
    <citation type="submission" date="2016-07" db="EMBL/GenBank/DDBJ databases">
        <title>Pervasive Adenine N6-methylation of Active Genes in Fungi.</title>
        <authorList>
            <consortium name="DOE Joint Genome Institute"/>
            <person name="Mondo S.J."/>
            <person name="Dannebaum R.O."/>
            <person name="Kuo R.C."/>
            <person name="Labutti K."/>
            <person name="Haridas S."/>
            <person name="Kuo A."/>
            <person name="Salamov A."/>
            <person name="Ahrendt S.R."/>
            <person name="Lipzen A."/>
            <person name="Sullivan W."/>
            <person name="Andreopoulos W.B."/>
            <person name="Clum A."/>
            <person name="Lindquist E."/>
            <person name="Daum C."/>
            <person name="Ramamoorthy G.K."/>
            <person name="Gryganskyi A."/>
            <person name="Culley D."/>
            <person name="Magnuson J.K."/>
            <person name="James T.Y."/>
            <person name="O'Malley M.A."/>
            <person name="Stajich J.E."/>
            <person name="Spatafora J.W."/>
            <person name="Visel A."/>
            <person name="Grigoriev I.V."/>
        </authorList>
    </citation>
    <scope>NUCLEOTIDE SEQUENCE [LARGE SCALE GENOMIC DNA]</scope>
    <source>
        <strain evidence="1 2">PL171</strain>
    </source>
</reference>
<dbReference type="Proteomes" id="UP000193411">
    <property type="component" value="Unassembled WGS sequence"/>
</dbReference>
<proteinExistence type="predicted"/>
<accession>A0A1Y2HFQ9</accession>
<keyword evidence="2" id="KW-1185">Reference proteome</keyword>
<dbReference type="AlphaFoldDB" id="A0A1Y2HFQ9"/>
<gene>
    <name evidence="1" type="ORF">BCR44DRAFT_1439790</name>
</gene>
<comment type="caution">
    <text evidence="1">The sequence shown here is derived from an EMBL/GenBank/DDBJ whole genome shotgun (WGS) entry which is preliminary data.</text>
</comment>
<name>A0A1Y2HFQ9_9FUNG</name>
<sequence length="103" mass="11520">MVSRLSWVCCRGLDDGKWDLVRATAVPRNGGRVVMWYDSSPGRHAWLISRQGSASRDLEDASNFDVTLANCVDVTQQWVLEYVKLCQVNGLDSHGVSRTESHP</sequence>